<organism evidence="1 2">
    <name type="scientific">Hymenobacter nivis</name>
    <dbReference type="NCBI Taxonomy" id="1850093"/>
    <lineage>
        <taxon>Bacteria</taxon>
        <taxon>Pseudomonadati</taxon>
        <taxon>Bacteroidota</taxon>
        <taxon>Cytophagia</taxon>
        <taxon>Cytophagales</taxon>
        <taxon>Hymenobacteraceae</taxon>
        <taxon>Hymenobacter</taxon>
    </lineage>
</organism>
<dbReference type="KEGG" id="hnv:DDQ68_14815"/>
<protein>
    <submittedName>
        <fullName evidence="1">Uncharacterized protein</fullName>
    </submittedName>
</protein>
<sequence>MASLVLLLTPLAGHAQSGALGLEVPAPAAPSKGHFLAGAYAVGGYVPLSTPAAYGYGVQPYLRYQLGTSATGRPRPFVQYTFAPYRLQAYGAEGGYGPEGGALPANAGFAPLAQRNGPYGNSYSGYGGGMGTVSVGVPVRIGSGSAVLSVGGSVLSSLLR</sequence>
<evidence type="ECO:0000313" key="1">
    <source>
        <dbReference type="EMBL" id="AWM33945.1"/>
    </source>
</evidence>
<accession>A0A2Z3GSB5</accession>
<proteinExistence type="predicted"/>
<name>A0A2Z3GSB5_9BACT</name>
<dbReference type="OrthoDB" id="886507at2"/>
<keyword evidence="2" id="KW-1185">Reference proteome</keyword>
<gene>
    <name evidence="1" type="ORF">DDQ68_14815</name>
</gene>
<dbReference type="AlphaFoldDB" id="A0A2Z3GSB5"/>
<dbReference type="EMBL" id="CP029145">
    <property type="protein sequence ID" value="AWM33945.1"/>
    <property type="molecule type" value="Genomic_DNA"/>
</dbReference>
<dbReference type="Proteomes" id="UP000245999">
    <property type="component" value="Chromosome"/>
</dbReference>
<evidence type="ECO:0000313" key="2">
    <source>
        <dbReference type="Proteomes" id="UP000245999"/>
    </source>
</evidence>
<reference evidence="2" key="1">
    <citation type="submission" date="2018-04" db="EMBL/GenBank/DDBJ databases">
        <title>Complete genome of Antarctic heterotrophic bacterium Hymenobacter nivis.</title>
        <authorList>
            <person name="Terashima M."/>
        </authorList>
    </citation>
    <scope>NUCLEOTIDE SEQUENCE [LARGE SCALE GENOMIC DNA]</scope>
    <source>
        <strain evidence="2">NBRC 111535</strain>
    </source>
</reference>